<dbReference type="InterPro" id="IPR036390">
    <property type="entry name" value="WH_DNA-bd_sf"/>
</dbReference>
<dbReference type="RefSeq" id="WP_209854968.1">
    <property type="nucleotide sequence ID" value="NZ_JAGGJV010000009.1"/>
</dbReference>
<evidence type="ECO:0000313" key="4">
    <source>
        <dbReference type="Proteomes" id="UP000823786"/>
    </source>
</evidence>
<protein>
    <submittedName>
        <fullName evidence="3">DNA-binding PadR family transcriptional regulator</fullName>
    </submittedName>
</protein>
<dbReference type="PANTHER" id="PTHR43252">
    <property type="entry name" value="TRANSCRIPTIONAL REGULATOR YQJI"/>
    <property type="match status" value="1"/>
</dbReference>
<comment type="caution">
    <text evidence="3">The sequence shown here is derived from an EMBL/GenBank/DDBJ whole genome shotgun (WGS) entry which is preliminary data.</text>
</comment>
<dbReference type="PANTHER" id="PTHR43252:SF7">
    <property type="entry name" value="TRANSCRIPTIONAL REGULATOR YQJI"/>
    <property type="match status" value="1"/>
</dbReference>
<organism evidence="3 4">
    <name type="scientific">Rhizobium herbae</name>
    <dbReference type="NCBI Taxonomy" id="508661"/>
    <lineage>
        <taxon>Bacteria</taxon>
        <taxon>Pseudomonadati</taxon>
        <taxon>Pseudomonadota</taxon>
        <taxon>Alphaproteobacteria</taxon>
        <taxon>Hyphomicrobiales</taxon>
        <taxon>Rhizobiaceae</taxon>
        <taxon>Rhizobium/Agrobacterium group</taxon>
        <taxon>Rhizobium</taxon>
    </lineage>
</organism>
<keyword evidence="3" id="KW-0238">DNA-binding</keyword>
<dbReference type="SUPFAM" id="SSF46785">
    <property type="entry name" value="Winged helix' DNA-binding domain"/>
    <property type="match status" value="1"/>
</dbReference>
<dbReference type="EMBL" id="JAGGJV010000009">
    <property type="protein sequence ID" value="MBP1860975.1"/>
    <property type="molecule type" value="Genomic_DNA"/>
</dbReference>
<feature type="compositionally biased region" description="Basic residues" evidence="1">
    <location>
        <begin position="1"/>
        <end position="16"/>
    </location>
</feature>
<name>A0ABS4ESR4_9HYPH</name>
<evidence type="ECO:0000259" key="2">
    <source>
        <dbReference type="Pfam" id="PF03551"/>
    </source>
</evidence>
<keyword evidence="4" id="KW-1185">Reference proteome</keyword>
<evidence type="ECO:0000256" key="1">
    <source>
        <dbReference type="SAM" id="MobiDB-lite"/>
    </source>
</evidence>
<dbReference type="Proteomes" id="UP000823786">
    <property type="component" value="Unassembled WGS sequence"/>
</dbReference>
<dbReference type="InterPro" id="IPR005149">
    <property type="entry name" value="Tscrpt_reg_PadR_N"/>
</dbReference>
<dbReference type="GO" id="GO:0003677">
    <property type="term" value="F:DNA binding"/>
    <property type="evidence" value="ECO:0007669"/>
    <property type="project" value="UniProtKB-KW"/>
</dbReference>
<evidence type="ECO:0000313" key="3">
    <source>
        <dbReference type="EMBL" id="MBP1860975.1"/>
    </source>
</evidence>
<gene>
    <name evidence="3" type="ORF">J2Z75_004503</name>
</gene>
<reference evidence="3 4" key="1">
    <citation type="submission" date="2021-03" db="EMBL/GenBank/DDBJ databases">
        <title>Genomic Encyclopedia of Type Strains, Phase IV (KMG-IV): sequencing the most valuable type-strain genomes for metagenomic binning, comparative biology and taxonomic classification.</title>
        <authorList>
            <person name="Goeker M."/>
        </authorList>
    </citation>
    <scope>NUCLEOTIDE SEQUENCE [LARGE SCALE GENOMIC DNA]</scope>
    <source>
        <strain evidence="3 4">DSM 26427</strain>
    </source>
</reference>
<dbReference type="Gene3D" id="1.10.10.10">
    <property type="entry name" value="Winged helix-like DNA-binding domain superfamily/Winged helix DNA-binding domain"/>
    <property type="match status" value="1"/>
</dbReference>
<dbReference type="Pfam" id="PF03551">
    <property type="entry name" value="PadR"/>
    <property type="match status" value="1"/>
</dbReference>
<feature type="region of interest" description="Disordered" evidence="1">
    <location>
        <begin position="1"/>
        <end position="43"/>
    </location>
</feature>
<feature type="domain" description="Transcription regulator PadR N-terminal" evidence="2">
    <location>
        <begin position="62"/>
        <end position="130"/>
    </location>
</feature>
<proteinExistence type="predicted"/>
<accession>A0ABS4ESR4</accession>
<sequence length="215" mass="23108">MRGRHGGHHGHPNHAHPSHDGSCRERHAHGRHGPGRFEGGFASPGGFRAGRKLSSGDLQLLILALLARQPAHGYELIRTIEELSGGFYVPSPGMIYPALTYLDEIGHATAEADGNKKLFSMTDAGRAALEADRAGADRIIEGLGRIGSKMDAVRDVIEGRGPPSGEDPEAHGHHALEIARQAIKASLFHKRGCSPQEATRLADILRRAVEEINRG</sequence>
<dbReference type="InterPro" id="IPR036388">
    <property type="entry name" value="WH-like_DNA-bd_sf"/>
</dbReference>